<keyword evidence="1" id="KW-0812">Transmembrane</keyword>
<dbReference type="PANTHER" id="PTHR39165:SF1">
    <property type="entry name" value="DUF456 DOMAIN-CONTAINING PROTEIN"/>
    <property type="match status" value="1"/>
</dbReference>
<organism evidence="2 3">
    <name type="scientific">Rhodohalobacter mucosus</name>
    <dbReference type="NCBI Taxonomy" id="2079485"/>
    <lineage>
        <taxon>Bacteria</taxon>
        <taxon>Pseudomonadati</taxon>
        <taxon>Balneolota</taxon>
        <taxon>Balneolia</taxon>
        <taxon>Balneolales</taxon>
        <taxon>Balneolaceae</taxon>
        <taxon>Rhodohalobacter</taxon>
    </lineage>
</organism>
<dbReference type="Proteomes" id="UP000245533">
    <property type="component" value="Unassembled WGS sequence"/>
</dbReference>
<feature type="transmembrane region" description="Helical" evidence="1">
    <location>
        <begin position="132"/>
        <end position="154"/>
    </location>
</feature>
<dbReference type="OrthoDB" id="9808460at2"/>
<dbReference type="Pfam" id="PF04306">
    <property type="entry name" value="DUF456"/>
    <property type="match status" value="1"/>
</dbReference>
<keyword evidence="3" id="KW-1185">Reference proteome</keyword>
<dbReference type="EMBL" id="QGGB01000009">
    <property type="protein sequence ID" value="PWN05741.1"/>
    <property type="molecule type" value="Genomic_DNA"/>
</dbReference>
<keyword evidence="1" id="KW-1133">Transmembrane helix</keyword>
<comment type="caution">
    <text evidence="2">The sequence shown here is derived from an EMBL/GenBank/DDBJ whole genome shotgun (WGS) entry which is preliminary data.</text>
</comment>
<sequence length="158" mass="16682">MDIILVIIGAVLILFGIAGAFLPVVPGLPFSYLGLLVLQFSSAHPFGVMFFVYWALVVVVVMSLENIMPAVGARRFGGSREGIIGCLAGAVVGLFFFPPFGIVIGPIVGAFLGELTTGKTSNMALQSAIGSFIGFFVGTVIKVVTALIMAWYFFTNLP</sequence>
<protein>
    <submittedName>
        <fullName evidence="2">DUF456 domain-containing protein</fullName>
    </submittedName>
</protein>
<feature type="transmembrane region" description="Helical" evidence="1">
    <location>
        <begin position="44"/>
        <end position="64"/>
    </location>
</feature>
<feature type="transmembrane region" description="Helical" evidence="1">
    <location>
        <begin position="84"/>
        <end position="112"/>
    </location>
</feature>
<evidence type="ECO:0000313" key="3">
    <source>
        <dbReference type="Proteomes" id="UP000245533"/>
    </source>
</evidence>
<name>A0A316TPZ6_9BACT</name>
<gene>
    <name evidence="2" type="ORF">DDZ15_12960</name>
</gene>
<proteinExistence type="predicted"/>
<evidence type="ECO:0000313" key="2">
    <source>
        <dbReference type="EMBL" id="PWN05741.1"/>
    </source>
</evidence>
<dbReference type="AlphaFoldDB" id="A0A316TPZ6"/>
<dbReference type="InterPro" id="IPR007403">
    <property type="entry name" value="DUF456"/>
</dbReference>
<evidence type="ECO:0000256" key="1">
    <source>
        <dbReference type="SAM" id="Phobius"/>
    </source>
</evidence>
<dbReference type="PANTHER" id="PTHR39165">
    <property type="entry name" value="IG HYPOTHETICAL 17883"/>
    <property type="match status" value="1"/>
</dbReference>
<accession>A0A316TPZ6</accession>
<reference evidence="2 3" key="1">
    <citation type="submission" date="2018-05" db="EMBL/GenBank/DDBJ databases">
        <title>Rhodohalobacter halophilus gen. nov., sp. nov., a moderately halophilic member of the family Balneolaceae.</title>
        <authorList>
            <person name="Liu Z.-W."/>
        </authorList>
    </citation>
    <scope>NUCLEOTIDE SEQUENCE [LARGE SCALE GENOMIC DNA]</scope>
    <source>
        <strain evidence="2 3">8A47</strain>
    </source>
</reference>
<dbReference type="RefSeq" id="WP_109647768.1">
    <property type="nucleotide sequence ID" value="NZ_QGGB01000009.1"/>
</dbReference>
<keyword evidence="1" id="KW-0472">Membrane</keyword>